<reference evidence="20 21" key="1">
    <citation type="submission" date="2016-12" db="EMBL/GenBank/DDBJ databases">
        <title>The draft genome sequence of Actinophytocola sp. 11-183.</title>
        <authorList>
            <person name="Wang W."/>
            <person name="Yuan L."/>
        </authorList>
    </citation>
    <scope>NUCLEOTIDE SEQUENCE [LARGE SCALE GENOMIC DNA]</scope>
    <source>
        <strain evidence="20 21">11-183</strain>
    </source>
</reference>
<dbReference type="PANTHER" id="PTHR32309">
    <property type="entry name" value="TYROSINE-PROTEIN KINASE"/>
    <property type="match status" value="1"/>
</dbReference>
<evidence type="ECO:0000256" key="11">
    <source>
        <dbReference type="ARBA" id="ARBA00022777"/>
    </source>
</evidence>
<dbReference type="EMBL" id="MSIE01000093">
    <property type="protein sequence ID" value="OLF08596.1"/>
    <property type="molecule type" value="Genomic_DNA"/>
</dbReference>
<evidence type="ECO:0000256" key="12">
    <source>
        <dbReference type="ARBA" id="ARBA00022840"/>
    </source>
</evidence>
<evidence type="ECO:0000259" key="18">
    <source>
        <dbReference type="Pfam" id="PF02706"/>
    </source>
</evidence>
<feature type="domain" description="Polysaccharide chain length determinant N-terminal" evidence="18">
    <location>
        <begin position="3"/>
        <end position="87"/>
    </location>
</feature>
<dbReference type="InterPro" id="IPR003856">
    <property type="entry name" value="LPS_length_determ_N"/>
</dbReference>
<keyword evidence="15" id="KW-0829">Tyrosine-protein kinase</keyword>
<dbReference type="PANTHER" id="PTHR32309:SF13">
    <property type="entry name" value="FERRIC ENTEROBACTIN TRANSPORT PROTEIN FEPE"/>
    <property type="match status" value="1"/>
</dbReference>
<feature type="region of interest" description="Disordered" evidence="17">
    <location>
        <begin position="473"/>
        <end position="531"/>
    </location>
</feature>
<dbReference type="Pfam" id="PF13614">
    <property type="entry name" value="AAA_31"/>
    <property type="match status" value="1"/>
</dbReference>
<comment type="subcellular location">
    <subcellularLocation>
        <location evidence="1">Cell inner membrane</location>
        <topology evidence="1">Multi-pass membrane protein</topology>
    </subcellularLocation>
</comment>
<dbReference type="FunFam" id="3.40.50.300:FF:000527">
    <property type="entry name" value="Tyrosine-protein kinase etk"/>
    <property type="match status" value="1"/>
</dbReference>
<evidence type="ECO:0000256" key="17">
    <source>
        <dbReference type="SAM" id="MobiDB-lite"/>
    </source>
</evidence>
<sequence length="531" mass="56300">MTLSGFLQVLRERWRLVLAGLLLGLGLATVVTWSVTPVYASTVVMFVSAQEQQDDATGAYQGSLMSQQKVKSYAQLLTSGRLRADVAERTGSTIAADAITASSKPDTVLLSATVTDPSPSRARELADAVGETFPSLVAELERPAGDAAPSIAVRVVEPAGLPVAPVYPQPWVNLTIGGLLGLVGGLVAALVRNAVDNSVKSVQVMEELTGAPALGTVAYSAETAARPLIVHEPAGAPRAESYRQIRTNLQFVDVDHPPKVVAFTSSLPAEGKTTTVCNLAIALAQAGKRVAVVDADLRRPRIAENLGLEGAAGLTSVLIGRATLDQVLQPWGMAGVSVLTSGPVPPNPSELLASQHMAELLDELSRRFDFVLLDTPPLLPVTDAALLASRYDGALLIVRHGRTSRAQVRAAMAALNVVSAKVLGAVLTMTPRAGGGRSYGYYHYAYRSRAEQEEQVSTLRQLRRLLRLRTSALHRSGSAERRSASGAEHRRAATERRRVSTAEATTPIRRVRSREPAHTGGAADPTEGVPR</sequence>
<keyword evidence="13" id="KW-1133">Transmembrane helix</keyword>
<evidence type="ECO:0000256" key="2">
    <source>
        <dbReference type="ARBA" id="ARBA00006683"/>
    </source>
</evidence>
<comment type="similarity">
    <text evidence="4">Belongs to the etk/wzc family.</text>
</comment>
<evidence type="ECO:0000256" key="6">
    <source>
        <dbReference type="ARBA" id="ARBA00022475"/>
    </source>
</evidence>
<dbReference type="GO" id="GO:0004715">
    <property type="term" value="F:non-membrane spanning protein tyrosine kinase activity"/>
    <property type="evidence" value="ECO:0007669"/>
    <property type="project" value="UniProtKB-EC"/>
</dbReference>
<comment type="similarity">
    <text evidence="3">Belongs to the CpsD/CapB family.</text>
</comment>
<dbReference type="CDD" id="cd05387">
    <property type="entry name" value="BY-kinase"/>
    <property type="match status" value="1"/>
</dbReference>
<dbReference type="AlphaFoldDB" id="A0A1Q8C2L1"/>
<dbReference type="OrthoDB" id="9812433at2"/>
<gene>
    <name evidence="20" type="ORF">BU204_34160</name>
</gene>
<keyword evidence="9" id="KW-0812">Transmembrane</keyword>
<feature type="domain" description="AAA" evidence="19">
    <location>
        <begin position="269"/>
        <end position="390"/>
    </location>
</feature>
<evidence type="ECO:0000256" key="16">
    <source>
        <dbReference type="ARBA" id="ARBA00051245"/>
    </source>
</evidence>
<dbReference type="NCBIfam" id="TIGR01007">
    <property type="entry name" value="eps_fam"/>
    <property type="match status" value="1"/>
</dbReference>
<comment type="similarity">
    <text evidence="2">Belongs to the CpsC/CapA family.</text>
</comment>
<keyword evidence="7" id="KW-0997">Cell inner membrane</keyword>
<proteinExistence type="inferred from homology"/>
<evidence type="ECO:0000256" key="9">
    <source>
        <dbReference type="ARBA" id="ARBA00022692"/>
    </source>
</evidence>
<evidence type="ECO:0000256" key="15">
    <source>
        <dbReference type="ARBA" id="ARBA00023137"/>
    </source>
</evidence>
<evidence type="ECO:0000256" key="8">
    <source>
        <dbReference type="ARBA" id="ARBA00022679"/>
    </source>
</evidence>
<evidence type="ECO:0000259" key="19">
    <source>
        <dbReference type="Pfam" id="PF13614"/>
    </source>
</evidence>
<dbReference type="EC" id="2.7.10.2" evidence="5"/>
<keyword evidence="12" id="KW-0067">ATP-binding</keyword>
<protein>
    <recommendedName>
        <fullName evidence="5">non-specific protein-tyrosine kinase</fullName>
        <ecNumber evidence="5">2.7.10.2</ecNumber>
    </recommendedName>
</protein>
<dbReference type="InterPro" id="IPR027417">
    <property type="entry name" value="P-loop_NTPase"/>
</dbReference>
<organism evidence="20 21">
    <name type="scientific">Actinophytocola xanthii</name>
    <dbReference type="NCBI Taxonomy" id="1912961"/>
    <lineage>
        <taxon>Bacteria</taxon>
        <taxon>Bacillati</taxon>
        <taxon>Actinomycetota</taxon>
        <taxon>Actinomycetes</taxon>
        <taxon>Pseudonocardiales</taxon>
        <taxon>Pseudonocardiaceae</taxon>
    </lineage>
</organism>
<dbReference type="GO" id="GO:0005524">
    <property type="term" value="F:ATP binding"/>
    <property type="evidence" value="ECO:0007669"/>
    <property type="project" value="UniProtKB-KW"/>
</dbReference>
<keyword evidence="14" id="KW-0472">Membrane</keyword>
<dbReference type="GO" id="GO:0005886">
    <property type="term" value="C:plasma membrane"/>
    <property type="evidence" value="ECO:0007669"/>
    <property type="project" value="UniProtKB-SubCell"/>
</dbReference>
<dbReference type="RefSeq" id="WP_075129945.1">
    <property type="nucleotide sequence ID" value="NZ_MSIE01000093.1"/>
</dbReference>
<evidence type="ECO:0000256" key="10">
    <source>
        <dbReference type="ARBA" id="ARBA00022741"/>
    </source>
</evidence>
<dbReference type="Pfam" id="PF02706">
    <property type="entry name" value="Wzz"/>
    <property type="match status" value="1"/>
</dbReference>
<dbReference type="Gene3D" id="3.40.50.300">
    <property type="entry name" value="P-loop containing nucleotide triphosphate hydrolases"/>
    <property type="match status" value="1"/>
</dbReference>
<accession>A0A1Q8C2L1</accession>
<dbReference type="InterPro" id="IPR005702">
    <property type="entry name" value="Wzc-like_C"/>
</dbReference>
<keyword evidence="6" id="KW-1003">Cell membrane</keyword>
<evidence type="ECO:0000313" key="20">
    <source>
        <dbReference type="EMBL" id="OLF08596.1"/>
    </source>
</evidence>
<evidence type="ECO:0000256" key="14">
    <source>
        <dbReference type="ARBA" id="ARBA00023136"/>
    </source>
</evidence>
<dbReference type="STRING" id="1912961.BU204_34160"/>
<evidence type="ECO:0000256" key="5">
    <source>
        <dbReference type="ARBA" id="ARBA00011903"/>
    </source>
</evidence>
<dbReference type="SUPFAM" id="SSF52540">
    <property type="entry name" value="P-loop containing nucleoside triphosphate hydrolases"/>
    <property type="match status" value="1"/>
</dbReference>
<keyword evidence="10" id="KW-0547">Nucleotide-binding</keyword>
<evidence type="ECO:0000256" key="1">
    <source>
        <dbReference type="ARBA" id="ARBA00004429"/>
    </source>
</evidence>
<evidence type="ECO:0000256" key="3">
    <source>
        <dbReference type="ARBA" id="ARBA00007316"/>
    </source>
</evidence>
<name>A0A1Q8C2L1_9PSEU</name>
<dbReference type="InterPro" id="IPR050445">
    <property type="entry name" value="Bact_polysacc_biosynth/exp"/>
</dbReference>
<evidence type="ECO:0000256" key="7">
    <source>
        <dbReference type="ARBA" id="ARBA00022519"/>
    </source>
</evidence>
<keyword evidence="11" id="KW-0418">Kinase</keyword>
<evidence type="ECO:0000256" key="4">
    <source>
        <dbReference type="ARBA" id="ARBA00008883"/>
    </source>
</evidence>
<comment type="catalytic activity">
    <reaction evidence="16">
        <text>L-tyrosyl-[protein] + ATP = O-phospho-L-tyrosyl-[protein] + ADP + H(+)</text>
        <dbReference type="Rhea" id="RHEA:10596"/>
        <dbReference type="Rhea" id="RHEA-COMP:10136"/>
        <dbReference type="Rhea" id="RHEA-COMP:20101"/>
        <dbReference type="ChEBI" id="CHEBI:15378"/>
        <dbReference type="ChEBI" id="CHEBI:30616"/>
        <dbReference type="ChEBI" id="CHEBI:46858"/>
        <dbReference type="ChEBI" id="CHEBI:61978"/>
        <dbReference type="ChEBI" id="CHEBI:456216"/>
        <dbReference type="EC" id="2.7.10.2"/>
    </reaction>
</comment>
<dbReference type="InterPro" id="IPR025669">
    <property type="entry name" value="AAA_dom"/>
</dbReference>
<feature type="compositionally biased region" description="Basic and acidic residues" evidence="17">
    <location>
        <begin position="477"/>
        <end position="500"/>
    </location>
</feature>
<keyword evidence="8" id="KW-0808">Transferase</keyword>
<dbReference type="GO" id="GO:0042802">
    <property type="term" value="F:identical protein binding"/>
    <property type="evidence" value="ECO:0007669"/>
    <property type="project" value="UniProtKB-ARBA"/>
</dbReference>
<evidence type="ECO:0000256" key="13">
    <source>
        <dbReference type="ARBA" id="ARBA00022989"/>
    </source>
</evidence>
<evidence type="ECO:0000313" key="21">
    <source>
        <dbReference type="Proteomes" id="UP000185596"/>
    </source>
</evidence>
<comment type="caution">
    <text evidence="20">The sequence shown here is derived from an EMBL/GenBank/DDBJ whole genome shotgun (WGS) entry which is preliminary data.</text>
</comment>
<keyword evidence="21" id="KW-1185">Reference proteome</keyword>
<dbReference type="Proteomes" id="UP000185596">
    <property type="component" value="Unassembled WGS sequence"/>
</dbReference>